<dbReference type="GO" id="GO:0007156">
    <property type="term" value="P:homophilic cell adhesion via plasma membrane adhesion molecules"/>
    <property type="evidence" value="ECO:0007669"/>
    <property type="project" value="InterPro"/>
</dbReference>
<sequence>MYLTSGYDSSHSLHLPPSPISSSSSLSSSSSSSTEQDQLNLFHLIEESPNGTEIIGVSKYLHQYISVSLQQFLTMNNIKIDVNNNNFLNNDKFQFNFQLLDIHDPLTNALHLNSINGKLTIQKRIDRESICSSGSVNGNGINNNIMIGSSISSSHSSSSQFPLNNRPSMSLQNNNNPVNRISSNLNKKCIKTLNILSTIQIIELNEVNIKKIPINLLIIDINDNNPIWLSINNGINYNNNNHYNYTTTTTTNGNNNHNDIPNIIVQISETPNNIQTMHGIDDHSSSIKQRYQQSRINLPRAYDPDEGINSQLTYHLQSIKKSLDYKHNYDINQSNNHNDDDIPFIIEDIPNRPLELIPTINLDYELKQNYEFYLLAIDSGLPKRTGTALIKINIIDINDHSPIFNQSIYYPLNQFITEKTLPGTIIINLTATDQDVSFINNRIHYTMIPGTLAMNYFNVQSNGLIILKRWLDYETMETSTIDNQIILNSLLFNKPTQTTPLNNNNNNNIDINTNQKYKKQFIFQVKAVDSAPQPYELTSTAVVIIPVIDENDEAPIITVKFLGTSEMTSYGETGVVKENVQPPIQLAYVQVRDPDFDGNDQVNCILTDNVNFSLKPINSMNQFHQNNDNYHEINNHLDLQSSSQSISATKNDYILNLITKPDREKNPLYYVRIKCIDQASNFNEQIIRLRVLDMNDEQPRFQKSIYRFDLPENSDKQLKPLGYYRLNKTSNTYLTNQTSLIKEIVDERKEYKSEGMDDRYEYRIGRVLAEDNDQGENARVEYYLDEYFLEIRSSVSSVLPSAYLLINKQTRVEDKNLFIYHNENNNNNNNDNDNNNEHSHELVRVDQLFRIDSHTGILYALKKFDGENVDMFRFNVFALDQPNQLTSIRHSGTAIVEIKITDVNDWPPLFILTNQSNINNTDTTTNNKDNISSMKNKQQYFNNLFKNENFIIDNHYQNELHFVNNYVFHIKENKPAYWLVGRIMAIDLDIESKAMTYNNNNNNNNNNNINKVSPPSKTPFISSSLSYITLRISNDSPLIIRRTFNLHATNGYLRTSMTLDREKQNIYIFNVIAYDGNPSTVTSQTSTATVTVIVDDENDNDPVFIRPAISTTTLSSKSKSTLNSINNELTNNIHKPYSINSLINDKKENELQAKQNDHLKVNWPASHNDHNNNDNNPLKQMNQGANNNDDNNLIQQTIQFNHNDKSNIPVVLVHRREKTNDFINGEGEASSLTESRPLLQIEATDADIDENAKITYEIGAGNTDSLFVLNSDTGILSLSPNLYSKSDHFIQPLSQNTNLNQNPINPITYVLRFEACDHGLPKRCASPIWVQLVIDPNEFPHLVRLPHLTNYLDPSLVTNHKKSNDPSSSVDQQFIGYMKQANTAMLPGHVNSKSHINNHDNNNNNIDLNRKTNGDFHGQENPVSNNKRYPPTFTQFKNIWDIKSSLDHQPYDKNVRNQYSSSYQQLSDSKFRKHPGIMQQYLNGNDENYITNNNNNNHGNNQSNSFVISEVAVVCLIIPIELSRNTASLYRAIPDNMISATDITINSNEMSCINDRSLGATEKSITLSTDMLQNPHDSYPLIQRNSEPRLLFNTTLNRPTHQSALVTSELQSNLNKCTYSPQCVQHPINSRFDVDNEYQCLAPTVDNRISHISRCLTPFFDQRSHQTIQNVEAIGLNHIGTNNRNWLPMSLQRLNSPVSMSHQSIIYTESTMNNEGSEQMSSKTPTLIYAMSPNPNRHPMHFRGNSLPVYPINQLQNPTNLRSFHHRFKPQQQEHRNQQHPLSSYQDISLLQATLRRHNHQSIVMNTDPNPMLTYHHHDTNRLVCSRDQIHYKTFHAPQHHDDLLISPRIIYTDNLKICLPNKTKHHHHQHRHHQSPLPLENEQECQQLLVKNQGDISKDNDHICDENVISGNHEPSNNTDNNNINNDSINTTITVDHLEELPIYVKSKNSTIPLNNNINMSIDNETDYIDNLICNDQTKNGTFHHSFQYSPTITSSLPLIVDINDNNHHLHHPYHHHHDNQMTDNSIHSKEIIKSEHYDSDLITVNRLSKSDVGKYTYKTIREASFV</sequence>
<dbReference type="EMBL" id="UZAL01026828">
    <property type="protein sequence ID" value="VDP26523.1"/>
    <property type="molecule type" value="Genomic_DNA"/>
</dbReference>
<dbReference type="InterPro" id="IPR002126">
    <property type="entry name" value="Cadherin-like_dom"/>
</dbReference>
<dbReference type="PRINTS" id="PR00205">
    <property type="entry name" value="CADHERIN"/>
</dbReference>
<evidence type="ECO:0000256" key="4">
    <source>
        <dbReference type="ARBA" id="ARBA00022837"/>
    </source>
</evidence>
<evidence type="ECO:0000256" key="2">
    <source>
        <dbReference type="ARBA" id="ARBA00022692"/>
    </source>
</evidence>
<evidence type="ECO:0000256" key="6">
    <source>
        <dbReference type="ARBA" id="ARBA00023136"/>
    </source>
</evidence>
<reference evidence="9 10" key="1">
    <citation type="submission" date="2018-11" db="EMBL/GenBank/DDBJ databases">
        <authorList>
            <consortium name="Pathogen Informatics"/>
        </authorList>
    </citation>
    <scope>NUCLEOTIDE SEQUENCE [LARGE SCALE GENOMIC DNA]</scope>
    <source>
        <strain>Denwood</strain>
        <strain evidence="10">Zambia</strain>
    </source>
</reference>
<dbReference type="PANTHER" id="PTHR24028:SF146">
    <property type="entry name" value="CADHERIN 96CB, ISOFORM D-RELATED"/>
    <property type="match status" value="1"/>
</dbReference>
<dbReference type="Gene3D" id="2.60.40.60">
    <property type="entry name" value="Cadherins"/>
    <property type="match status" value="7"/>
</dbReference>
<dbReference type="Proteomes" id="UP000269396">
    <property type="component" value="Unassembled WGS sequence"/>
</dbReference>
<name>A0A183NSC8_9TREM</name>
<dbReference type="GO" id="GO:0005886">
    <property type="term" value="C:plasma membrane"/>
    <property type="evidence" value="ECO:0007669"/>
    <property type="project" value="InterPro"/>
</dbReference>
<dbReference type="PANTHER" id="PTHR24028">
    <property type="entry name" value="CADHERIN-87A"/>
    <property type="match status" value="1"/>
</dbReference>
<dbReference type="CDD" id="cd11304">
    <property type="entry name" value="Cadherin_repeat"/>
    <property type="match status" value="6"/>
</dbReference>
<keyword evidence="10" id="KW-1185">Reference proteome</keyword>
<evidence type="ECO:0000256" key="1">
    <source>
        <dbReference type="ARBA" id="ARBA00004167"/>
    </source>
</evidence>
<protein>
    <submittedName>
        <fullName evidence="9">Uncharacterized protein</fullName>
    </submittedName>
</protein>
<evidence type="ECO:0000256" key="7">
    <source>
        <dbReference type="ARBA" id="ARBA00023180"/>
    </source>
</evidence>
<feature type="region of interest" description="Disordered" evidence="8">
    <location>
        <begin position="1396"/>
        <end position="1430"/>
    </location>
</feature>
<dbReference type="PROSITE" id="PS50268">
    <property type="entry name" value="CADHERIN_2"/>
    <property type="match status" value="6"/>
</dbReference>
<dbReference type="PROSITE" id="PS00232">
    <property type="entry name" value="CADHERIN_1"/>
    <property type="match status" value="2"/>
</dbReference>
<evidence type="ECO:0000256" key="5">
    <source>
        <dbReference type="ARBA" id="ARBA00022989"/>
    </source>
</evidence>
<evidence type="ECO:0000313" key="9">
    <source>
        <dbReference type="EMBL" id="VDP26523.1"/>
    </source>
</evidence>
<keyword evidence="6" id="KW-0472">Membrane</keyword>
<feature type="compositionally biased region" description="Basic and acidic residues" evidence="8">
    <location>
        <begin position="1408"/>
        <end position="1418"/>
    </location>
</feature>
<dbReference type="STRING" id="31246.A0A183NSC8"/>
<keyword evidence="4" id="KW-0106">Calcium</keyword>
<dbReference type="SUPFAM" id="SSF49313">
    <property type="entry name" value="Cadherin-like"/>
    <property type="match status" value="7"/>
</dbReference>
<comment type="subcellular location">
    <subcellularLocation>
        <location evidence="1">Membrane</location>
        <topology evidence="1">Single-pass membrane protein</topology>
    </subcellularLocation>
</comment>
<dbReference type="InterPro" id="IPR050174">
    <property type="entry name" value="Protocadherin/Cadherin-CA"/>
</dbReference>
<keyword evidence="5" id="KW-1133">Transmembrane helix</keyword>
<feature type="region of interest" description="Disordered" evidence="8">
    <location>
        <begin position="1"/>
        <end position="32"/>
    </location>
</feature>
<feature type="compositionally biased region" description="Low complexity" evidence="8">
    <location>
        <begin position="1396"/>
        <end position="1407"/>
    </location>
</feature>
<keyword evidence="2" id="KW-0812">Transmembrane</keyword>
<dbReference type="SMART" id="SM00112">
    <property type="entry name" value="CA"/>
    <property type="match status" value="6"/>
</dbReference>
<keyword evidence="3" id="KW-0677">Repeat</keyword>
<feature type="compositionally biased region" description="Polar residues" evidence="8">
    <location>
        <begin position="1421"/>
        <end position="1430"/>
    </location>
</feature>
<evidence type="ECO:0000313" key="10">
    <source>
        <dbReference type="Proteomes" id="UP000269396"/>
    </source>
</evidence>
<feature type="compositionally biased region" description="Low complexity" evidence="8">
    <location>
        <begin position="9"/>
        <end position="32"/>
    </location>
</feature>
<proteinExistence type="predicted"/>
<keyword evidence="7" id="KW-0325">Glycoprotein</keyword>
<dbReference type="GO" id="GO:0005509">
    <property type="term" value="F:calcium ion binding"/>
    <property type="evidence" value="ECO:0007669"/>
    <property type="project" value="UniProtKB-UniRule"/>
</dbReference>
<accession>A0A183NSC8</accession>
<dbReference type="InterPro" id="IPR015919">
    <property type="entry name" value="Cadherin-like_sf"/>
</dbReference>
<dbReference type="InterPro" id="IPR020894">
    <property type="entry name" value="Cadherin_CS"/>
</dbReference>
<dbReference type="Pfam" id="PF00028">
    <property type="entry name" value="Cadherin"/>
    <property type="match status" value="2"/>
</dbReference>
<evidence type="ECO:0000256" key="8">
    <source>
        <dbReference type="SAM" id="MobiDB-lite"/>
    </source>
</evidence>
<evidence type="ECO:0000256" key="3">
    <source>
        <dbReference type="ARBA" id="ARBA00022737"/>
    </source>
</evidence>
<gene>
    <name evidence="9" type="ORF">SMTD_LOCUS5014</name>
</gene>
<organism evidence="9 10">
    <name type="scientific">Schistosoma mattheei</name>
    <dbReference type="NCBI Taxonomy" id="31246"/>
    <lineage>
        <taxon>Eukaryota</taxon>
        <taxon>Metazoa</taxon>
        <taxon>Spiralia</taxon>
        <taxon>Lophotrochozoa</taxon>
        <taxon>Platyhelminthes</taxon>
        <taxon>Trematoda</taxon>
        <taxon>Digenea</taxon>
        <taxon>Strigeidida</taxon>
        <taxon>Schistosomatoidea</taxon>
        <taxon>Schistosomatidae</taxon>
        <taxon>Schistosoma</taxon>
    </lineage>
</organism>